<protein>
    <recommendedName>
        <fullName evidence="5">Secreted protein</fullName>
    </recommendedName>
</protein>
<name>A0A3E0GT19_9PSEU</name>
<accession>A0A3E0GT19</accession>
<evidence type="ECO:0000313" key="4">
    <source>
        <dbReference type="Proteomes" id="UP000256269"/>
    </source>
</evidence>
<dbReference type="OrthoDB" id="128043at2"/>
<evidence type="ECO:0000256" key="2">
    <source>
        <dbReference type="SAM" id="SignalP"/>
    </source>
</evidence>
<evidence type="ECO:0000313" key="3">
    <source>
        <dbReference type="EMBL" id="REH26425.1"/>
    </source>
</evidence>
<reference evidence="3 4" key="1">
    <citation type="submission" date="2018-08" db="EMBL/GenBank/DDBJ databases">
        <title>Genomic Encyclopedia of Archaeal and Bacterial Type Strains, Phase II (KMG-II): from individual species to whole genera.</title>
        <authorList>
            <person name="Goeker M."/>
        </authorList>
    </citation>
    <scope>NUCLEOTIDE SEQUENCE [LARGE SCALE GENOMIC DNA]</scope>
    <source>
        <strain evidence="3 4">DSM 45791</strain>
    </source>
</reference>
<sequence length="278" mass="29204">MTVRRILVAAAVLLAAACSGPPAPGADDMTGMSMAPTPSPPAEAQPTGDGLSSSVNGYSLVPATDTVPAGAPTAFDFHIDGPNGRPVTRYRPYESQLMLLDIVRSDLSSYQHIDPAMRQDGTWTAQLPALTPGSYRAYVTFAAPDTGKPLVYTLSRPFTVPGRSADVALPAPSDSIGDGSLTVTLTGLPLPGEPTPLTFRFTDNGKPVSYFQRLLDGYAHIVAFHTGDLAFAHLTPADRGGASVLTTRALFPAAGTWRLFARFQTSGPARTVAFTVEV</sequence>
<keyword evidence="4" id="KW-1185">Reference proteome</keyword>
<dbReference type="PROSITE" id="PS51257">
    <property type="entry name" value="PROKAR_LIPOPROTEIN"/>
    <property type="match status" value="1"/>
</dbReference>
<dbReference type="Proteomes" id="UP000256269">
    <property type="component" value="Unassembled WGS sequence"/>
</dbReference>
<dbReference type="AlphaFoldDB" id="A0A3E0GT19"/>
<comment type="caution">
    <text evidence="3">The sequence shown here is derived from an EMBL/GenBank/DDBJ whole genome shotgun (WGS) entry which is preliminary data.</text>
</comment>
<proteinExistence type="predicted"/>
<evidence type="ECO:0008006" key="5">
    <source>
        <dbReference type="Google" id="ProtNLM"/>
    </source>
</evidence>
<feature type="chain" id="PRO_5017541194" description="Secreted protein" evidence="2">
    <location>
        <begin position="26"/>
        <end position="278"/>
    </location>
</feature>
<organism evidence="3 4">
    <name type="scientific">Kutzneria buriramensis</name>
    <dbReference type="NCBI Taxonomy" id="1045776"/>
    <lineage>
        <taxon>Bacteria</taxon>
        <taxon>Bacillati</taxon>
        <taxon>Actinomycetota</taxon>
        <taxon>Actinomycetes</taxon>
        <taxon>Pseudonocardiales</taxon>
        <taxon>Pseudonocardiaceae</taxon>
        <taxon>Kutzneria</taxon>
    </lineage>
</organism>
<keyword evidence="2" id="KW-0732">Signal</keyword>
<feature type="signal peptide" evidence="2">
    <location>
        <begin position="1"/>
        <end position="25"/>
    </location>
</feature>
<evidence type="ECO:0000256" key="1">
    <source>
        <dbReference type="SAM" id="MobiDB-lite"/>
    </source>
</evidence>
<gene>
    <name evidence="3" type="ORF">BCF44_13345</name>
</gene>
<feature type="region of interest" description="Disordered" evidence="1">
    <location>
        <begin position="27"/>
        <end position="57"/>
    </location>
</feature>
<dbReference type="RefSeq" id="WP_147329013.1">
    <property type="nucleotide sequence ID" value="NZ_CP144375.1"/>
</dbReference>
<dbReference type="EMBL" id="QUNO01000033">
    <property type="protein sequence ID" value="REH26425.1"/>
    <property type="molecule type" value="Genomic_DNA"/>
</dbReference>